<keyword evidence="4" id="KW-1185">Reference proteome</keyword>
<proteinExistence type="predicted"/>
<gene>
    <name evidence="3" type="ORF">NE237_031764</name>
</gene>
<reference evidence="3" key="1">
    <citation type="journal article" date="2023" name="Plant J.">
        <title>The genome of the king protea, Protea cynaroides.</title>
        <authorList>
            <person name="Chang J."/>
            <person name="Duong T.A."/>
            <person name="Schoeman C."/>
            <person name="Ma X."/>
            <person name="Roodt D."/>
            <person name="Barker N."/>
            <person name="Li Z."/>
            <person name="Van de Peer Y."/>
            <person name="Mizrachi E."/>
        </authorList>
    </citation>
    <scope>NUCLEOTIDE SEQUENCE</scope>
    <source>
        <tissue evidence="3">Young leaves</tissue>
    </source>
</reference>
<dbReference type="EMBL" id="JAMYWD010000001">
    <property type="protein sequence ID" value="KAJ4980927.1"/>
    <property type="molecule type" value="Genomic_DNA"/>
</dbReference>
<name>A0A9Q0L213_9MAGN</name>
<dbReference type="AlphaFoldDB" id="A0A9Q0L213"/>
<evidence type="ECO:0000313" key="4">
    <source>
        <dbReference type="Proteomes" id="UP001141806"/>
    </source>
</evidence>
<evidence type="ECO:0000256" key="1">
    <source>
        <dbReference type="SAM" id="Coils"/>
    </source>
</evidence>
<organism evidence="3 4">
    <name type="scientific">Protea cynaroides</name>
    <dbReference type="NCBI Taxonomy" id="273540"/>
    <lineage>
        <taxon>Eukaryota</taxon>
        <taxon>Viridiplantae</taxon>
        <taxon>Streptophyta</taxon>
        <taxon>Embryophyta</taxon>
        <taxon>Tracheophyta</taxon>
        <taxon>Spermatophyta</taxon>
        <taxon>Magnoliopsida</taxon>
        <taxon>Proteales</taxon>
        <taxon>Proteaceae</taxon>
        <taxon>Protea</taxon>
    </lineage>
</organism>
<dbReference type="OrthoDB" id="1933275at2759"/>
<accession>A0A9Q0L213</accession>
<feature type="region of interest" description="Disordered" evidence="2">
    <location>
        <begin position="219"/>
        <end position="264"/>
    </location>
</feature>
<sequence length="352" mass="40340">MAADVIAELEKKKSRCVVWKVKFSKLEEKRNALRQAVKLLEHEINKLLTENADLKKENEEGRARLEIEMEATVKESVARVGLENELFTLELEISLLQKTDSSRSRQDDEVILLQTRLSEGEAEINPLRELLEKGQKQVQSERMKAAEEKKKTAEVLLLQNHVSEGEAEISRLKDLLGKEKKRVENRAEECRLQLEAARAEANETRLKLLAKAEEANQPLEAEKQKLKREKKRGVSEMGKAEKHRKCAEADSKKAIDEKDRGDDLSQKMEEEIQKNGALQREIQQEICCVNREFFQLAHRLNMLDGFFCGSKEGIDGTSKEIWLLAAASQLLGTVFRNDMELGRLTDFRIFKA</sequence>
<dbReference type="PANTHER" id="PTHR35480:SF1">
    <property type="entry name" value="MATERNAL EFFECT EMBRYO ARREST 22"/>
    <property type="match status" value="1"/>
</dbReference>
<comment type="caution">
    <text evidence="3">The sequence shown here is derived from an EMBL/GenBank/DDBJ whole genome shotgun (WGS) entry which is preliminary data.</text>
</comment>
<dbReference type="PANTHER" id="PTHR35480">
    <property type="entry name" value="MATERNAL EFFECT EMBRYO ARREST 22"/>
    <property type="match status" value="1"/>
</dbReference>
<feature type="coiled-coil region" evidence="1">
    <location>
        <begin position="23"/>
        <end position="71"/>
    </location>
</feature>
<dbReference type="Proteomes" id="UP001141806">
    <property type="component" value="Unassembled WGS sequence"/>
</dbReference>
<keyword evidence="1" id="KW-0175">Coiled coil</keyword>
<protein>
    <submittedName>
        <fullName evidence="3">Uncharacterized protein</fullName>
    </submittedName>
</protein>
<evidence type="ECO:0000313" key="3">
    <source>
        <dbReference type="EMBL" id="KAJ4980927.1"/>
    </source>
</evidence>
<evidence type="ECO:0000256" key="2">
    <source>
        <dbReference type="SAM" id="MobiDB-lite"/>
    </source>
</evidence>
<feature type="compositionally biased region" description="Basic and acidic residues" evidence="2">
    <location>
        <begin position="232"/>
        <end position="264"/>
    </location>
</feature>